<reference evidence="2 3" key="1">
    <citation type="journal article" date="2018" name="Evol. Lett.">
        <title>Horizontal gene cluster transfer increased hallucinogenic mushroom diversity.</title>
        <authorList>
            <person name="Reynolds H.T."/>
            <person name="Vijayakumar V."/>
            <person name="Gluck-Thaler E."/>
            <person name="Korotkin H.B."/>
            <person name="Matheny P.B."/>
            <person name="Slot J.C."/>
        </authorList>
    </citation>
    <scope>NUCLEOTIDE SEQUENCE [LARGE SCALE GENOMIC DNA]</scope>
    <source>
        <strain evidence="2 3">SRW20</strain>
    </source>
</reference>
<proteinExistence type="predicted"/>
<dbReference type="OrthoDB" id="432970at2759"/>
<evidence type="ECO:0000313" key="2">
    <source>
        <dbReference type="EMBL" id="PPQ71587.1"/>
    </source>
</evidence>
<dbReference type="AlphaFoldDB" id="A0A409VZ97"/>
<evidence type="ECO:0000313" key="3">
    <source>
        <dbReference type="Proteomes" id="UP000284706"/>
    </source>
</evidence>
<dbReference type="STRING" id="231916.A0A409VZ97"/>
<dbReference type="Pfam" id="PF14737">
    <property type="entry name" value="DUF4470"/>
    <property type="match status" value="1"/>
</dbReference>
<organism evidence="2 3">
    <name type="scientific">Gymnopilus dilepis</name>
    <dbReference type="NCBI Taxonomy" id="231916"/>
    <lineage>
        <taxon>Eukaryota</taxon>
        <taxon>Fungi</taxon>
        <taxon>Dikarya</taxon>
        <taxon>Basidiomycota</taxon>
        <taxon>Agaricomycotina</taxon>
        <taxon>Agaricomycetes</taxon>
        <taxon>Agaricomycetidae</taxon>
        <taxon>Agaricales</taxon>
        <taxon>Agaricineae</taxon>
        <taxon>Hymenogastraceae</taxon>
        <taxon>Gymnopilus</taxon>
    </lineage>
</organism>
<dbReference type="InterPro" id="IPR027974">
    <property type="entry name" value="DUF4470"/>
</dbReference>
<feature type="domain" description="DUF4470" evidence="1">
    <location>
        <begin position="15"/>
        <end position="54"/>
    </location>
</feature>
<name>A0A409VZ97_9AGAR</name>
<protein>
    <recommendedName>
        <fullName evidence="1">DUF4470 domain-containing protein</fullName>
    </recommendedName>
</protein>
<gene>
    <name evidence="2" type="ORF">CVT26_010555</name>
</gene>
<sequence length="71" mass="7833">MAHPVLWPKKSFFYPIGNTPPTCFTQDLAPELRADVLLLACGDPRSIFYTVYADLAPGLWILPAVTGNPPF</sequence>
<keyword evidence="3" id="KW-1185">Reference proteome</keyword>
<dbReference type="InParanoid" id="A0A409VZ97"/>
<accession>A0A409VZ97</accession>
<evidence type="ECO:0000259" key="1">
    <source>
        <dbReference type="Pfam" id="PF14737"/>
    </source>
</evidence>
<comment type="caution">
    <text evidence="2">The sequence shown here is derived from an EMBL/GenBank/DDBJ whole genome shotgun (WGS) entry which is preliminary data.</text>
</comment>
<dbReference type="Proteomes" id="UP000284706">
    <property type="component" value="Unassembled WGS sequence"/>
</dbReference>
<dbReference type="EMBL" id="NHYE01005496">
    <property type="protein sequence ID" value="PPQ71587.1"/>
    <property type="molecule type" value="Genomic_DNA"/>
</dbReference>